<proteinExistence type="predicted"/>
<name>A0AAD4KJC1_9EURO</name>
<dbReference type="EMBL" id="JAJTJA010000014">
    <property type="protein sequence ID" value="KAH8689866.1"/>
    <property type="molecule type" value="Genomic_DNA"/>
</dbReference>
<feature type="compositionally biased region" description="Acidic residues" evidence="1">
    <location>
        <begin position="586"/>
        <end position="596"/>
    </location>
</feature>
<accession>A0AAD4KJC1</accession>
<protein>
    <recommendedName>
        <fullName evidence="2">DUF6603 domain-containing protein</fullName>
    </recommendedName>
</protein>
<feature type="region of interest" description="Disordered" evidence="1">
    <location>
        <begin position="580"/>
        <end position="627"/>
    </location>
</feature>
<evidence type="ECO:0000313" key="3">
    <source>
        <dbReference type="EMBL" id="KAH8689866.1"/>
    </source>
</evidence>
<dbReference type="GeneID" id="70252605"/>
<dbReference type="InterPro" id="IPR052159">
    <property type="entry name" value="Competence_DNA_uptake"/>
</dbReference>
<dbReference type="PANTHER" id="PTHR30619:SF1">
    <property type="entry name" value="RECOMBINATION PROTEIN 2"/>
    <property type="match status" value="1"/>
</dbReference>
<evidence type="ECO:0000259" key="2">
    <source>
        <dbReference type="Pfam" id="PF20248"/>
    </source>
</evidence>
<sequence>MSYVDSLHISIREGDSAIHLLVDATGPRDQVRAAVLIDGGRTHRDRNNLAGIRQVVLRDPPIKQTIDWISRNYVCQGGQLKFDAIVITHWDGDHFDGITEALQNEATAVPPPPAGQIPWLKWGANNEPQTRLYCPHLGRSGIYQVDVLHDPPQVSVTTNNGRYTFAQYYDTSTNIFDVLGVELFSNHPLDPGDQHALSPSQLLAAHGNLSAGIYCVGVSERSLAQPNAPLKSTIVGSDDSLKNRSSIAAMVMWPGTPPRISHYFAGDLDDGREIAILAWLEAETPRIEKITSVKLNHHGSATSTPLELFRRFKPLNTFIPTPLNARHKHPTWPVIFTWHAWAQSVLPPPRLIAGTFPAAITREVDETGQSHWVNLHKIYPQHFDVPAFRDYIIAVNDDINAQRAAVGQPALPNEYQLFQLVPPDLQRQSNYLAGRFATIWDHHGFPDINYHWASCAAYSVTQRTVLRKSLLFVRIRSAPTDVADGQLHYVNIDDDNLILRLWGRLPELTRVNTLRTLSHSVLAIRLMLPQPPAAPAVLPHVVAPPDMRSTNRCSRSLLAAAERQIDDSLLEHACVEPGSYYVPDETNPDEMSGGEEESGKVMKKRMFEEQEKEETDKEEPKTPESPCSWVELDANEIPHLNDIKGWAIYASDLSVEEIRAKGVNNFERLSIGILDDFVMDLHCHVLWLQTKLPSEPEVGSRTMLMEDDECRCWFYDTLNAKEVSIINAAKGEVGGFYVRASLSSMGNGPTEIAPAWMEFSTDEATLKTTFGSIEPILPTGLFKRHCMLVMGLKPVTVKPSKTVYLHDLVDFIGVEELKENTLIKLLGSFPMRPPSNHEELQGKRNAVWFLPSNDYRTTIRLEWPMDSTTQAELNKFLKPLNLTIGATSAIARRTSRWSTTGPSCQMLTHGSLVFRTEITLNQIKLEATFEFSTAVTTMTLTLNSKTSQALQSLLNWVQSLVPGDQKFDFGDLQGQSFGSSNLGEFHFRRITIGLVDDERGSAKLSTFSMDMEVGLHHSPNPSTLFLLTYTYQKGQGSTVNAKLWCSPPTFPQEAQWLLLPEYEKYPTMTPVSIEPSNWPKSLDLAALGGFEDLPDFLPTEILTAEFRANKKGIAFGGSMRPKPAKGKVPTFSIAEITLEVSYEWGNGAGGTFNGAFSIKALLQQPKGAKYGWPTQLIGTVAYSSNPSRWTLSGTVYDLYASTLAQFFDMNESIQAAVMPILESIRVQYLDITYNYARQEASSFDITGILVIGFHLFTLNFHHSETGWTFVATAESAKNHNVKSTVGDLVTSVAGRDMNLPDFISNIGVQVSKDNKMELVIKKSQPAAGPESMVILLTVKLGNFTLRYIQFREVVPVALAAATPTQRVLIASMNQLPGSDIPLVGQVGQPYDEVMFAWVQGQDGLTGLTKRQLDTVNKVLLELSQQPLPYKPVKKGEPVATDVLLLQGMHFMLMRKANTGPSTVALDYAFNKPKEKAKSLAADGVEDKGSRMAPYERSEGPLSIKNIGFKYSTGSSGKESILAIRLDAYAKIGPVEFALLGLTLGLNFAGASRDGAPLTLDNLPDPYISLDGLQASFDRPPIEIAGMLQYKNTDKEESFAGALVVSYVPWRFQAAGYYGVIKDPQSHDEFKSFFLYCVLQGPLITFQFATIEGVCGGFGYNSNLTFPTPQNVKQFPLISDSGSAPSPDGGPNQIMEQLLSTRWFFPRKESFWVAAGLTVKAFEILSVQAVLVIQWNPEVEIGIFGLAVASIPGGKTTKRFAHVELGVTATLSFRTGVMKIEGELTPASFILDPSCHLQGGFALYTWFDSRDDQSVKVSQPPRLGISWQFGNAISISGQAYFAITPKACMGGGRLDVALSLNPLFAYFNAFVDFLINFKPFSFIAEGGLTVGVRFTLDLWLVCINIKVEIGARLYIEGPPIRGRVHVDFWVFGFDVNFGAEDQSKPEALSLDEFIEVVCQTHTSGIPSFNALPTSSGAESDADKDPEAHVFAVQEGLIPQDKVKSTPSGEMWVVRAATFEFSVTCKFAIDKAIVITPTSQGDIENEVPGTNKDIYAKPMYTESPIKSTLRIKISPDSAYLMNEEFSTEPLWDSNQSIRKDVPLALWGKYDRSSDPSYNKNPESLLKGTSEKSVDLMMGVHLMKPEPLPSQDKTVPFDVEKFQIQKMAADTPIALPSESTSAFKPIPDTGKKQWEDVRKVWTEKESAAQKTVNLWESLGLAKLGWAKKKIESAGHQVLTGSKPQKVVDNLPKYYLFAPQLSGP</sequence>
<feature type="compositionally biased region" description="Basic and acidic residues" evidence="1">
    <location>
        <begin position="597"/>
        <end position="622"/>
    </location>
</feature>
<evidence type="ECO:0000256" key="1">
    <source>
        <dbReference type="SAM" id="MobiDB-lite"/>
    </source>
</evidence>
<organism evidence="3 4">
    <name type="scientific">Talaromyces proteolyticus</name>
    <dbReference type="NCBI Taxonomy" id="1131652"/>
    <lineage>
        <taxon>Eukaryota</taxon>
        <taxon>Fungi</taxon>
        <taxon>Dikarya</taxon>
        <taxon>Ascomycota</taxon>
        <taxon>Pezizomycotina</taxon>
        <taxon>Eurotiomycetes</taxon>
        <taxon>Eurotiomycetidae</taxon>
        <taxon>Eurotiales</taxon>
        <taxon>Trichocomaceae</taxon>
        <taxon>Talaromyces</taxon>
        <taxon>Talaromyces sect. Bacilispori</taxon>
    </lineage>
</organism>
<gene>
    <name evidence="3" type="ORF">BGW36DRAFT_465854</name>
</gene>
<feature type="domain" description="DUF6603" evidence="2">
    <location>
        <begin position="1496"/>
        <end position="2021"/>
    </location>
</feature>
<dbReference type="SUPFAM" id="SSF56281">
    <property type="entry name" value="Metallo-hydrolase/oxidoreductase"/>
    <property type="match status" value="1"/>
</dbReference>
<dbReference type="Pfam" id="PF20248">
    <property type="entry name" value="DUF6603"/>
    <property type="match status" value="1"/>
</dbReference>
<dbReference type="RefSeq" id="XP_046066149.1">
    <property type="nucleotide sequence ID" value="XM_046222318.1"/>
</dbReference>
<comment type="caution">
    <text evidence="3">The sequence shown here is derived from an EMBL/GenBank/DDBJ whole genome shotgun (WGS) entry which is preliminary data.</text>
</comment>
<dbReference type="InterPro" id="IPR046538">
    <property type="entry name" value="DUF6603"/>
</dbReference>
<keyword evidence="4" id="KW-1185">Reference proteome</keyword>
<dbReference type="PANTHER" id="PTHR30619">
    <property type="entry name" value="DNA INTERNALIZATION/COMPETENCE PROTEIN COMEC/REC2"/>
    <property type="match status" value="1"/>
</dbReference>
<dbReference type="InterPro" id="IPR036866">
    <property type="entry name" value="RibonucZ/Hydroxyglut_hydro"/>
</dbReference>
<reference evidence="3" key="1">
    <citation type="submission" date="2021-12" db="EMBL/GenBank/DDBJ databases">
        <title>Convergent genome expansion in fungi linked to evolution of root-endophyte symbiosis.</title>
        <authorList>
            <consortium name="DOE Joint Genome Institute"/>
            <person name="Ke Y.-H."/>
            <person name="Bonito G."/>
            <person name="Liao H.-L."/>
            <person name="Looney B."/>
            <person name="Rojas-Flechas A."/>
            <person name="Nash J."/>
            <person name="Hameed K."/>
            <person name="Schadt C."/>
            <person name="Martin F."/>
            <person name="Crous P.W."/>
            <person name="Miettinen O."/>
            <person name="Magnuson J.K."/>
            <person name="Labbe J."/>
            <person name="Jacobson D."/>
            <person name="Doktycz M.J."/>
            <person name="Veneault-Fourrey C."/>
            <person name="Kuo A."/>
            <person name="Mondo S."/>
            <person name="Calhoun S."/>
            <person name="Riley R."/>
            <person name="Ohm R."/>
            <person name="LaButti K."/>
            <person name="Andreopoulos B."/>
            <person name="Pangilinan J."/>
            <person name="Nolan M."/>
            <person name="Tritt A."/>
            <person name="Clum A."/>
            <person name="Lipzen A."/>
            <person name="Daum C."/>
            <person name="Barry K."/>
            <person name="Grigoriev I.V."/>
            <person name="Vilgalys R."/>
        </authorList>
    </citation>
    <scope>NUCLEOTIDE SEQUENCE</scope>
    <source>
        <strain evidence="3">PMI_201</strain>
    </source>
</reference>
<dbReference type="Proteomes" id="UP001201262">
    <property type="component" value="Unassembled WGS sequence"/>
</dbReference>
<dbReference type="Gene3D" id="3.60.15.10">
    <property type="entry name" value="Ribonuclease Z/Hydroxyacylglutathione hydrolase-like"/>
    <property type="match status" value="1"/>
</dbReference>
<evidence type="ECO:0000313" key="4">
    <source>
        <dbReference type="Proteomes" id="UP001201262"/>
    </source>
</evidence>